<comment type="caution">
    <text evidence="2">The sequence shown here is derived from an EMBL/GenBank/DDBJ whole genome shotgun (WGS) entry which is preliminary data.</text>
</comment>
<evidence type="ECO:0000256" key="1">
    <source>
        <dbReference type="SAM" id="MobiDB-lite"/>
    </source>
</evidence>
<protein>
    <submittedName>
        <fullName evidence="2">Uncharacterized protein</fullName>
    </submittedName>
</protein>
<sequence>MVIPEQTLQIHSKNPTSRKRIQKKLVLCIIPILILSSENSKEPIKTHQKDEKAQSMGREERAKTPLHQKLFTALYYI</sequence>
<accession>A0A2G6KET9</accession>
<feature type="region of interest" description="Disordered" evidence="1">
    <location>
        <begin position="41"/>
        <end position="62"/>
    </location>
</feature>
<name>A0A2G6KET9_9BACT</name>
<dbReference type="EMBL" id="PDSK01000091">
    <property type="protein sequence ID" value="PIE34194.1"/>
    <property type="molecule type" value="Genomic_DNA"/>
</dbReference>
<evidence type="ECO:0000313" key="2">
    <source>
        <dbReference type="EMBL" id="PIE34194.1"/>
    </source>
</evidence>
<evidence type="ECO:0000313" key="3">
    <source>
        <dbReference type="Proteomes" id="UP000230821"/>
    </source>
</evidence>
<gene>
    <name evidence="2" type="ORF">CSA56_08630</name>
</gene>
<dbReference type="AlphaFoldDB" id="A0A2G6KET9"/>
<reference evidence="2 3" key="1">
    <citation type="submission" date="2017-10" db="EMBL/GenBank/DDBJ databases">
        <title>Novel microbial diversity and functional potential in the marine mammal oral microbiome.</title>
        <authorList>
            <person name="Dudek N.K."/>
            <person name="Sun C.L."/>
            <person name="Burstein D."/>
            <person name="Kantor R.S."/>
            <person name="Aliaga Goltsman D.S."/>
            <person name="Bik E.M."/>
            <person name="Thomas B.C."/>
            <person name="Banfield J.F."/>
            <person name="Relman D.A."/>
        </authorList>
    </citation>
    <scope>NUCLEOTIDE SEQUENCE [LARGE SCALE GENOMIC DNA]</scope>
    <source>
        <strain evidence="2">DOLJORAL78_47_16</strain>
    </source>
</reference>
<proteinExistence type="predicted"/>
<organism evidence="2 3">
    <name type="scientific">candidate division KSB3 bacterium</name>
    <dbReference type="NCBI Taxonomy" id="2044937"/>
    <lineage>
        <taxon>Bacteria</taxon>
        <taxon>candidate division KSB3</taxon>
    </lineage>
</organism>
<dbReference type="Proteomes" id="UP000230821">
    <property type="component" value="Unassembled WGS sequence"/>
</dbReference>